<dbReference type="Proteomes" id="UP000039865">
    <property type="component" value="Unassembled WGS sequence"/>
</dbReference>
<evidence type="ECO:0000256" key="1">
    <source>
        <dbReference type="SAM" id="SignalP"/>
    </source>
</evidence>
<name>A0A077ZZY0_STYLE</name>
<keyword evidence="1" id="KW-0732">Signal</keyword>
<feature type="chain" id="PRO_5001729120" description="Transmembrane protein" evidence="1">
    <location>
        <begin position="26"/>
        <end position="207"/>
    </location>
</feature>
<evidence type="ECO:0000313" key="2">
    <source>
        <dbReference type="EMBL" id="CDW74078.1"/>
    </source>
</evidence>
<sequence length="207" mass="23374">MKSLSFSIFQLLLLGFIMLPDKVYSQSICQSDDYIGFLQGFAYGQSEKTFDVSSFQSPCYVQHTKMGVFVTDIYYAFETFTFWKMNTFFNILFTNLANIAIQQSDLNVACANDKKIKQLNQRVTTFAGFFDMISLLTFKLYFGTDITDAFNVIGNYKQKSCKSVGEKFGYLLKELIQAGAPLTIDSQVTVVYATSQVDDGISTKPPQ</sequence>
<dbReference type="InParanoid" id="A0A077ZZY0"/>
<evidence type="ECO:0008006" key="4">
    <source>
        <dbReference type="Google" id="ProtNLM"/>
    </source>
</evidence>
<dbReference type="EMBL" id="CCKQ01002971">
    <property type="protein sequence ID" value="CDW74078.1"/>
    <property type="molecule type" value="Genomic_DNA"/>
</dbReference>
<evidence type="ECO:0000313" key="3">
    <source>
        <dbReference type="Proteomes" id="UP000039865"/>
    </source>
</evidence>
<organism evidence="2 3">
    <name type="scientific">Stylonychia lemnae</name>
    <name type="common">Ciliate</name>
    <dbReference type="NCBI Taxonomy" id="5949"/>
    <lineage>
        <taxon>Eukaryota</taxon>
        <taxon>Sar</taxon>
        <taxon>Alveolata</taxon>
        <taxon>Ciliophora</taxon>
        <taxon>Intramacronucleata</taxon>
        <taxon>Spirotrichea</taxon>
        <taxon>Stichotrichia</taxon>
        <taxon>Sporadotrichida</taxon>
        <taxon>Oxytrichidae</taxon>
        <taxon>Stylonychinae</taxon>
        <taxon>Stylonychia</taxon>
    </lineage>
</organism>
<protein>
    <recommendedName>
        <fullName evidence="4">Transmembrane protein</fullName>
    </recommendedName>
</protein>
<dbReference type="AlphaFoldDB" id="A0A077ZZY0"/>
<reference evidence="2 3" key="1">
    <citation type="submission" date="2014-06" db="EMBL/GenBank/DDBJ databases">
        <authorList>
            <person name="Swart Estienne"/>
        </authorList>
    </citation>
    <scope>NUCLEOTIDE SEQUENCE [LARGE SCALE GENOMIC DNA]</scope>
    <source>
        <strain evidence="2 3">130c</strain>
    </source>
</reference>
<feature type="signal peptide" evidence="1">
    <location>
        <begin position="1"/>
        <end position="25"/>
    </location>
</feature>
<gene>
    <name evidence="2" type="primary">Contig9796.g10480</name>
    <name evidence="2" type="ORF">STYLEM_3071</name>
</gene>
<accession>A0A077ZZY0</accession>
<proteinExistence type="predicted"/>
<keyword evidence="3" id="KW-1185">Reference proteome</keyword>